<feature type="region of interest" description="Disordered" evidence="1">
    <location>
        <begin position="693"/>
        <end position="764"/>
    </location>
</feature>
<comment type="caution">
    <text evidence="2">The sequence shown here is derived from an EMBL/GenBank/DDBJ whole genome shotgun (WGS) entry which is preliminary data.</text>
</comment>
<feature type="region of interest" description="Disordered" evidence="1">
    <location>
        <begin position="1254"/>
        <end position="1307"/>
    </location>
</feature>
<organism evidence="2 3">
    <name type="scientific">Polytolypa hystricis (strain UAMH7299)</name>
    <dbReference type="NCBI Taxonomy" id="1447883"/>
    <lineage>
        <taxon>Eukaryota</taxon>
        <taxon>Fungi</taxon>
        <taxon>Dikarya</taxon>
        <taxon>Ascomycota</taxon>
        <taxon>Pezizomycotina</taxon>
        <taxon>Eurotiomycetes</taxon>
        <taxon>Eurotiomycetidae</taxon>
        <taxon>Onygenales</taxon>
        <taxon>Onygenales incertae sedis</taxon>
        <taxon>Polytolypa</taxon>
    </lineage>
</organism>
<feature type="region of interest" description="Disordered" evidence="1">
    <location>
        <begin position="653"/>
        <end position="676"/>
    </location>
</feature>
<feature type="compositionally biased region" description="Polar residues" evidence="1">
    <location>
        <begin position="1470"/>
        <end position="1495"/>
    </location>
</feature>
<feature type="region of interest" description="Disordered" evidence="1">
    <location>
        <begin position="1399"/>
        <end position="1646"/>
    </location>
</feature>
<proteinExistence type="predicted"/>
<protein>
    <recommendedName>
        <fullName evidence="4">Transaldolase</fullName>
    </recommendedName>
</protein>
<evidence type="ECO:0000313" key="3">
    <source>
        <dbReference type="Proteomes" id="UP000224634"/>
    </source>
</evidence>
<feature type="region of interest" description="Disordered" evidence="1">
    <location>
        <begin position="551"/>
        <end position="596"/>
    </location>
</feature>
<feature type="compositionally biased region" description="Basic and acidic residues" evidence="1">
    <location>
        <begin position="494"/>
        <end position="506"/>
    </location>
</feature>
<dbReference type="OrthoDB" id="5382102at2759"/>
<feature type="compositionally biased region" description="Basic and acidic residues" evidence="1">
    <location>
        <begin position="654"/>
        <end position="665"/>
    </location>
</feature>
<evidence type="ECO:0008006" key="4">
    <source>
        <dbReference type="Google" id="ProtNLM"/>
    </source>
</evidence>
<feature type="region of interest" description="Disordered" evidence="1">
    <location>
        <begin position="1327"/>
        <end position="1376"/>
    </location>
</feature>
<feature type="compositionally biased region" description="Polar residues" evidence="1">
    <location>
        <begin position="1566"/>
        <end position="1577"/>
    </location>
</feature>
<feature type="compositionally biased region" description="Polar residues" evidence="1">
    <location>
        <begin position="829"/>
        <end position="843"/>
    </location>
</feature>
<feature type="compositionally biased region" description="Polar residues" evidence="1">
    <location>
        <begin position="328"/>
        <end position="343"/>
    </location>
</feature>
<dbReference type="PANTHER" id="PTHR42105">
    <property type="entry name" value="DIM2-ASSOCIATED PROTEIN 1"/>
    <property type="match status" value="1"/>
</dbReference>
<feature type="compositionally biased region" description="Basic and acidic residues" evidence="1">
    <location>
        <begin position="586"/>
        <end position="596"/>
    </location>
</feature>
<feature type="region of interest" description="Disordered" evidence="1">
    <location>
        <begin position="1153"/>
        <end position="1174"/>
    </location>
</feature>
<feature type="compositionally biased region" description="Basic and acidic residues" evidence="1">
    <location>
        <begin position="1459"/>
        <end position="1469"/>
    </location>
</feature>
<keyword evidence="3" id="KW-1185">Reference proteome</keyword>
<reference evidence="2 3" key="1">
    <citation type="submission" date="2017-10" db="EMBL/GenBank/DDBJ databases">
        <title>Comparative genomics in systemic dimorphic fungi from Ajellomycetaceae.</title>
        <authorList>
            <person name="Munoz J.F."/>
            <person name="Mcewen J.G."/>
            <person name="Clay O.K."/>
            <person name="Cuomo C.A."/>
        </authorList>
    </citation>
    <scope>NUCLEOTIDE SEQUENCE [LARGE SCALE GENOMIC DNA]</scope>
    <source>
        <strain evidence="2 3">UAMH7299</strain>
    </source>
</reference>
<feature type="compositionally biased region" description="Polar residues" evidence="1">
    <location>
        <begin position="693"/>
        <end position="712"/>
    </location>
</feature>
<feature type="compositionally biased region" description="Polar residues" evidence="1">
    <location>
        <begin position="1507"/>
        <end position="1523"/>
    </location>
</feature>
<feature type="compositionally biased region" description="Low complexity" evidence="1">
    <location>
        <begin position="14"/>
        <end position="34"/>
    </location>
</feature>
<feature type="compositionally biased region" description="Polar residues" evidence="1">
    <location>
        <begin position="455"/>
        <end position="465"/>
    </location>
</feature>
<feature type="compositionally biased region" description="Polar residues" evidence="1">
    <location>
        <begin position="732"/>
        <end position="753"/>
    </location>
</feature>
<accession>A0A2B7YJE3</accession>
<feature type="region of interest" description="Disordered" evidence="1">
    <location>
        <begin position="1"/>
        <end position="343"/>
    </location>
</feature>
<gene>
    <name evidence="2" type="ORF">AJ80_03507</name>
</gene>
<evidence type="ECO:0000256" key="1">
    <source>
        <dbReference type="SAM" id="MobiDB-lite"/>
    </source>
</evidence>
<dbReference type="Proteomes" id="UP000224634">
    <property type="component" value="Unassembled WGS sequence"/>
</dbReference>
<feature type="compositionally biased region" description="Polar residues" evidence="1">
    <location>
        <begin position="1350"/>
        <end position="1359"/>
    </location>
</feature>
<feature type="compositionally biased region" description="Low complexity" evidence="1">
    <location>
        <begin position="309"/>
        <end position="324"/>
    </location>
</feature>
<feature type="compositionally biased region" description="Basic and acidic residues" evidence="1">
    <location>
        <begin position="1425"/>
        <end position="1434"/>
    </location>
</feature>
<feature type="region of interest" description="Disordered" evidence="1">
    <location>
        <begin position="490"/>
        <end position="537"/>
    </location>
</feature>
<dbReference type="EMBL" id="PDNA01000039">
    <property type="protein sequence ID" value="PGH20747.1"/>
    <property type="molecule type" value="Genomic_DNA"/>
</dbReference>
<feature type="compositionally biased region" description="Basic and acidic residues" evidence="1">
    <location>
        <begin position="277"/>
        <end position="288"/>
    </location>
</feature>
<dbReference type="STRING" id="1447883.A0A2B7YJE3"/>
<feature type="compositionally biased region" description="Low complexity" evidence="1">
    <location>
        <begin position="576"/>
        <end position="585"/>
    </location>
</feature>
<feature type="compositionally biased region" description="Polar residues" evidence="1">
    <location>
        <begin position="879"/>
        <end position="890"/>
    </location>
</feature>
<sequence>MGVNTRKPILPAPTDSSFLDTTGGSGTGTDLATDISRRTDRTSYSIPDDGSPITISTRRKPNRDREERTLSSSHHSQTSLLIEYFEGGKKAGNLSSRPSVRVRVTPSAARKFKDKSDHIHITETPSGGRKPSYTRRISLSTPTRSREITERGEDDQSLSSVTSAGDDTPTARRLPLEIELSSEVSDRYIQPTSEFSSIPPDSMLDGTVAMSESRRRRSHSVSGDDLNDPKQAGNMLKTPTRRRSRSLSRERIAHKAAEKLSSAPRDVSRSKHRRGEKSRSRSVSKDLLEAELYTPRKRSSRHRDKDLSSVESSLLSNSALSPHLKSGDQYSFRSGTSKSSLNNPRLLETVEDAIRRLILPELKELKKDQKAEKNRLQFERDALGSRGSGSVASRDELGRRLSKHASAPDVTKPRLILTSNSKDSGLTLSDGKSDKPKESKRDKYRDSPHGKASSRRLSVDSTGSDNLHRKKSKGLRDAEAARLVGAALTTAALHHHDSQSSLDKMERRKRRSRSRSGSINETEVVFQKHGVPPMPLRSEIDSELTRESILSQRTTGTATPLHGEVIRGSPREMGSPATRTPTRTPHPTEQRYDEDYNDRELPEHDFLDEDTSTPTAHDAYADDYEDEDIEPGNYATTKFSNNRALSPIQSVASYKDEDASDHGENTLRQVDSPGDVNLDVDTNDQRLSIASFSSATSTDLARSTRPSDQSMQKHAALTESEDPSAELGYEESQMTSNIESQADSTGQRHSLAQESYDDDSRVDSRRMTTYSDDSYDDEFDHGQQVTKGVGANAEFVHTPVGVESAVASLHDPSVVDMGSFRSGNLSAAGSLGQLQNGSPVSVTRTREAPGSIPGSPLKQRQDVSSPDETSFQKRMGATSPPQSVSRSSNEQLDHPHMGASALPGAGSPIPEIGHIMDSESEINTNPSIIQGPIGGIPHESRDHWPYDPTPPRSMGNVLSPQPGIGDIHEQDPIVAADAQRDLDPQYYSGYGDIEPQAGDPYGDTRFGFTSPGAKDEGYISAANPPSNATPEPLAKGFGGMDNAIPDFSSPLSAGDPFTESHKRHLSGYSQGMASPLYDSATGRGIDRIQSKDIVALMDHLTVRDAQRNARDTEILVTLVRSAAEMRNSFEDMKKFIAQQDEILLDSNDKQHERTRAIGGPRPQPTGFSRTPRQSMADYDEDLRSKKKSVFRRAIKGLSMKNSNDLTNIEDMLVRLLGEVEALRAVQDGRPQGSGTHSTSLDSNDHLRAVLQDGYEPEGHAGTGSTDDRSAFPSNSPHSMGDMGTTGVRRDAERRISPVLEGDEDLEPLTSHERDLLDHQAAADTHAIGRHKRGGSMPLSTPPRVPLASGALSTDTTPKMSTDKSRKHKSSSSSFFPKISRWSKTTASSFGDNIRNSIQTARKERHSSEISRSGSDLGNYNTGDYYDPKGDDRLRSSSSLGHHAQENRPPSPLVPSQVSEKPKYKVHRDSLNLQHPQPRQGPTSRYQTHLESQAQNYHAPMSPHSDAWPSNPSLARVESNQRSVTGGRRSPISDAGYSEASSITGKSGPPRPPKIRHDDEPLVPQRTPKNSEIGSQPSYAERMAARNSFEGTNGSPKRMSPSAGPQRRPTGPRPITSSGKHGAGSSGFPKRQQYRGSPDQVDDDDDY</sequence>
<feature type="region of interest" description="Disordered" evidence="1">
    <location>
        <begin position="1003"/>
        <end position="1039"/>
    </location>
</feature>
<dbReference type="PANTHER" id="PTHR42105:SF1">
    <property type="entry name" value="TRANSALDOLASE"/>
    <property type="match status" value="1"/>
</dbReference>
<feature type="compositionally biased region" description="Polar residues" evidence="1">
    <location>
        <begin position="417"/>
        <end position="427"/>
    </location>
</feature>
<feature type="compositionally biased region" description="Low complexity" evidence="1">
    <location>
        <begin position="70"/>
        <end position="81"/>
    </location>
</feature>
<evidence type="ECO:0000313" key="2">
    <source>
        <dbReference type="EMBL" id="PGH20747.1"/>
    </source>
</evidence>
<feature type="region of interest" description="Disordered" evidence="1">
    <location>
        <begin position="378"/>
        <end position="477"/>
    </location>
</feature>
<feature type="region of interest" description="Disordered" evidence="1">
    <location>
        <begin position="829"/>
        <end position="913"/>
    </location>
</feature>
<feature type="compositionally biased region" description="Polar residues" evidence="1">
    <location>
        <begin position="1409"/>
        <end position="1421"/>
    </location>
</feature>
<feature type="compositionally biased region" description="Basic and acidic residues" evidence="1">
    <location>
        <begin position="431"/>
        <end position="449"/>
    </location>
</feature>
<feature type="compositionally biased region" description="Basic and acidic residues" evidence="1">
    <location>
        <begin position="247"/>
        <end position="258"/>
    </location>
</feature>
<name>A0A2B7YJE3_POLH7</name>